<feature type="compositionally biased region" description="Low complexity" evidence="1">
    <location>
        <begin position="145"/>
        <end position="156"/>
    </location>
</feature>
<feature type="region of interest" description="Disordered" evidence="1">
    <location>
        <begin position="135"/>
        <end position="164"/>
    </location>
</feature>
<proteinExistence type="predicted"/>
<organism evidence="2 3">
    <name type="scientific">Aspergillus transmontanensis</name>
    <dbReference type="NCBI Taxonomy" id="1034304"/>
    <lineage>
        <taxon>Eukaryota</taxon>
        <taxon>Fungi</taxon>
        <taxon>Dikarya</taxon>
        <taxon>Ascomycota</taxon>
        <taxon>Pezizomycotina</taxon>
        <taxon>Eurotiomycetes</taxon>
        <taxon>Eurotiomycetidae</taxon>
        <taxon>Eurotiales</taxon>
        <taxon>Aspergillaceae</taxon>
        <taxon>Aspergillus</taxon>
        <taxon>Aspergillus subgen. Circumdati</taxon>
    </lineage>
</organism>
<dbReference type="Proteomes" id="UP000325433">
    <property type="component" value="Unassembled WGS sequence"/>
</dbReference>
<dbReference type="AlphaFoldDB" id="A0A5N6VV88"/>
<accession>A0A5N6VV88</accession>
<reference evidence="3" key="1">
    <citation type="submission" date="2019-04" db="EMBL/GenBank/DDBJ databases">
        <title>Friends and foes A comparative genomics studyof 23 Aspergillus species from section Flavi.</title>
        <authorList>
            <consortium name="DOE Joint Genome Institute"/>
            <person name="Kjaerbolling I."/>
            <person name="Vesth T."/>
            <person name="Frisvad J.C."/>
            <person name="Nybo J.L."/>
            <person name="Theobald S."/>
            <person name="Kildgaard S."/>
            <person name="Isbrandt T."/>
            <person name="Kuo A."/>
            <person name="Sato A."/>
            <person name="Lyhne E.K."/>
            <person name="Kogle M.E."/>
            <person name="Wiebenga A."/>
            <person name="Kun R.S."/>
            <person name="Lubbers R.J."/>
            <person name="Makela M.R."/>
            <person name="Barry K."/>
            <person name="Chovatia M."/>
            <person name="Clum A."/>
            <person name="Daum C."/>
            <person name="Haridas S."/>
            <person name="He G."/>
            <person name="LaButti K."/>
            <person name="Lipzen A."/>
            <person name="Mondo S."/>
            <person name="Riley R."/>
            <person name="Salamov A."/>
            <person name="Simmons B.A."/>
            <person name="Magnuson J.K."/>
            <person name="Henrissat B."/>
            <person name="Mortensen U.H."/>
            <person name="Larsen T.O."/>
            <person name="Devries R.P."/>
            <person name="Grigoriev I.V."/>
            <person name="Machida M."/>
            <person name="Baker S.E."/>
            <person name="Andersen M.R."/>
        </authorList>
    </citation>
    <scope>NUCLEOTIDE SEQUENCE [LARGE SCALE GENOMIC DNA]</scope>
    <source>
        <strain evidence="3">CBS 130015</strain>
    </source>
</reference>
<keyword evidence="3" id="KW-1185">Reference proteome</keyword>
<evidence type="ECO:0000256" key="1">
    <source>
        <dbReference type="SAM" id="MobiDB-lite"/>
    </source>
</evidence>
<gene>
    <name evidence="2" type="ORF">BDV41DRAFT_356198</name>
</gene>
<sequence length="164" mass="17972">MAAASGNGDRVTFPTSPNNLYGLSTQIASLQGHVADLYREREVDRRHLAMLMDWNRSLDTQIVKLSTSDQQANNLTAEPCSQYSISILAWDLHRSQAECARLTERMIRQQQTIESQSSHIAMLNREIASTRQTIESTVPGRGLRDLSGSLGSVGDTGTTGVGHS</sequence>
<name>A0A5N6VV88_9EURO</name>
<evidence type="ECO:0000313" key="3">
    <source>
        <dbReference type="Proteomes" id="UP000325433"/>
    </source>
</evidence>
<protein>
    <submittedName>
        <fullName evidence="2">Uncharacterized protein</fullName>
    </submittedName>
</protein>
<dbReference type="EMBL" id="ML738347">
    <property type="protein sequence ID" value="KAE8310980.1"/>
    <property type="molecule type" value="Genomic_DNA"/>
</dbReference>
<evidence type="ECO:0000313" key="2">
    <source>
        <dbReference type="EMBL" id="KAE8310980.1"/>
    </source>
</evidence>